<dbReference type="AlphaFoldDB" id="A0AAN7YKC8"/>
<sequence length="621" mass="68574">MVKRSDLRVHAGAPSSRKDDDLYRTLAEQYLDQISWLPVLGGGEPAAEYPDDSRVPTPIGHAMEDDFVLGKLYDETIYLDDTQLAYNLLESQLQTSSIKLIMQTPLPRTHPNSATYSSWPEDLDGHSPVMDRSLAPVDDLHAEPSVEATTSSLSKVETKQAATALDKDHSTLFKPLKLPLKRAADLRDVLTQPSKQFTRTRNQRPRTTSQQGGSWSSYLKTPILATPAAAQSTLAKRINGPTKALSQPGCFSAANARVQSADADDTTLVDYRERTPRRRLYMPYLPLPEGSEPDVAHTSGANKLRGQKPTHEQVAQQPSGSDHGTSSELPTSYSLSDMTSHSSRAHLRNSQRSTSDPGPLRRALRKEGSAGIASQPQQRLGSKIHESQKTRPKIPIESPDTQAPIAKESFRTAKQSTKPEAGNQSRDTLAQTAKAIAHPSPPHSSLITTLPSIPHPPPFHSLDLPTMIHPPPPPTTTQPFQTHLTPTLHHLSTSPLLIKTYTPLTTTRELRALERGHWLIPPSPTTTWPEEEQRKFWEFLIEYVGRGKAGWGVWCIREDTSAANMGGRLGVVRVYCWGEIAKQIYLMLYVASSGRVRKMGLRWVDSEEKTVVSMRGGLEGA</sequence>
<evidence type="ECO:0000256" key="1">
    <source>
        <dbReference type="SAM" id="MobiDB-lite"/>
    </source>
</evidence>
<feature type="region of interest" description="Disordered" evidence="1">
    <location>
        <begin position="107"/>
        <end position="132"/>
    </location>
</feature>
<feature type="compositionally biased region" description="Polar residues" evidence="1">
    <location>
        <begin position="313"/>
        <end position="342"/>
    </location>
</feature>
<feature type="region of interest" description="Disordered" evidence="1">
    <location>
        <begin position="283"/>
        <end position="404"/>
    </location>
</feature>
<organism evidence="2 3">
    <name type="scientific">Meristemomyces frigidus</name>
    <dbReference type="NCBI Taxonomy" id="1508187"/>
    <lineage>
        <taxon>Eukaryota</taxon>
        <taxon>Fungi</taxon>
        <taxon>Dikarya</taxon>
        <taxon>Ascomycota</taxon>
        <taxon>Pezizomycotina</taxon>
        <taxon>Dothideomycetes</taxon>
        <taxon>Dothideomycetidae</taxon>
        <taxon>Mycosphaerellales</taxon>
        <taxon>Teratosphaeriaceae</taxon>
        <taxon>Meristemomyces</taxon>
    </lineage>
</organism>
<dbReference type="Proteomes" id="UP001310890">
    <property type="component" value="Unassembled WGS sequence"/>
</dbReference>
<gene>
    <name evidence="2" type="ORF">LTR62_005065</name>
</gene>
<accession>A0AAN7YKC8</accession>
<dbReference type="EMBL" id="JAVRRL010000004">
    <property type="protein sequence ID" value="KAK5117642.1"/>
    <property type="molecule type" value="Genomic_DNA"/>
</dbReference>
<feature type="region of interest" description="Disordered" evidence="1">
    <location>
        <begin position="191"/>
        <end position="216"/>
    </location>
</feature>
<protein>
    <submittedName>
        <fullName evidence="2">Uncharacterized protein</fullName>
    </submittedName>
</protein>
<evidence type="ECO:0000313" key="3">
    <source>
        <dbReference type="Proteomes" id="UP001310890"/>
    </source>
</evidence>
<reference evidence="2" key="1">
    <citation type="submission" date="2023-08" db="EMBL/GenBank/DDBJ databases">
        <title>Black Yeasts Isolated from many extreme environments.</title>
        <authorList>
            <person name="Coleine C."/>
            <person name="Stajich J.E."/>
            <person name="Selbmann L."/>
        </authorList>
    </citation>
    <scope>NUCLEOTIDE SEQUENCE</scope>
    <source>
        <strain evidence="2">CCFEE 5401</strain>
    </source>
</reference>
<name>A0AAN7YKC8_9PEZI</name>
<evidence type="ECO:0000313" key="2">
    <source>
        <dbReference type="EMBL" id="KAK5117642.1"/>
    </source>
</evidence>
<comment type="caution">
    <text evidence="2">The sequence shown here is derived from an EMBL/GenBank/DDBJ whole genome shotgun (WGS) entry which is preliminary data.</text>
</comment>
<proteinExistence type="predicted"/>